<accession>A0AA43QV83</accession>
<dbReference type="AlphaFoldDB" id="A0AA43QV83"/>
<dbReference type="Proteomes" id="UP001161017">
    <property type="component" value="Unassembled WGS sequence"/>
</dbReference>
<comment type="caution">
    <text evidence="1">The sequence shown here is derived from an EMBL/GenBank/DDBJ whole genome shotgun (WGS) entry which is preliminary data.</text>
</comment>
<evidence type="ECO:0000313" key="1">
    <source>
        <dbReference type="EMBL" id="MDI1491513.1"/>
    </source>
</evidence>
<gene>
    <name evidence="1" type="ORF">OHK93_002722</name>
</gene>
<protein>
    <submittedName>
        <fullName evidence="1">Uncharacterized protein</fullName>
    </submittedName>
</protein>
<keyword evidence="2" id="KW-1185">Reference proteome</keyword>
<proteinExistence type="predicted"/>
<evidence type="ECO:0000313" key="2">
    <source>
        <dbReference type="Proteomes" id="UP001161017"/>
    </source>
</evidence>
<name>A0AA43QV83_9LECA</name>
<sequence>MMEEIDPDRTNYMPKVDFQRQMNRFIAGIEYGIRSEGADAIWELDEDDVRLGNFVLFIVGGSGGRRPTYGDLRSAGVVLRDNIEHFSVSSRSYKEVQIHVVRIGTTKDLPLAVIDVFRGNSVSSGTLEISNGTLAGSQQACQAVGCPNLVATTK</sequence>
<organism evidence="1 2">
    <name type="scientific">Ramalina farinacea</name>
    <dbReference type="NCBI Taxonomy" id="258253"/>
    <lineage>
        <taxon>Eukaryota</taxon>
        <taxon>Fungi</taxon>
        <taxon>Dikarya</taxon>
        <taxon>Ascomycota</taxon>
        <taxon>Pezizomycotina</taxon>
        <taxon>Lecanoromycetes</taxon>
        <taxon>OSLEUM clade</taxon>
        <taxon>Lecanoromycetidae</taxon>
        <taxon>Lecanorales</taxon>
        <taxon>Lecanorineae</taxon>
        <taxon>Ramalinaceae</taxon>
        <taxon>Ramalina</taxon>
    </lineage>
</organism>
<reference evidence="1" key="1">
    <citation type="journal article" date="2023" name="Genome Biol. Evol.">
        <title>First Whole Genome Sequence and Flow Cytometry Genome Size Data for the Lichen-Forming Fungus Ramalina farinacea (Ascomycota).</title>
        <authorList>
            <person name="Llewellyn T."/>
            <person name="Mian S."/>
            <person name="Hill R."/>
            <person name="Leitch I.J."/>
            <person name="Gaya E."/>
        </authorList>
    </citation>
    <scope>NUCLEOTIDE SEQUENCE</scope>
    <source>
        <strain evidence="1">LIQ254RAFAR</strain>
    </source>
</reference>
<dbReference type="EMBL" id="JAPUFD010000015">
    <property type="protein sequence ID" value="MDI1491513.1"/>
    <property type="molecule type" value="Genomic_DNA"/>
</dbReference>